<dbReference type="InterPro" id="IPR018649">
    <property type="entry name" value="SHOCT"/>
</dbReference>
<dbReference type="SUPFAM" id="SSF103473">
    <property type="entry name" value="MFS general substrate transporter"/>
    <property type="match status" value="1"/>
</dbReference>
<dbReference type="EMBL" id="SKBL01000015">
    <property type="protein sequence ID" value="TFU15571.1"/>
    <property type="molecule type" value="Genomic_DNA"/>
</dbReference>
<organism evidence="5 7">
    <name type="scientific">Thermus tengchongensis</name>
    <dbReference type="NCBI Taxonomy" id="1214928"/>
    <lineage>
        <taxon>Bacteria</taxon>
        <taxon>Thermotogati</taxon>
        <taxon>Deinococcota</taxon>
        <taxon>Deinococci</taxon>
        <taxon>Thermales</taxon>
        <taxon>Thermaceae</taxon>
        <taxon>Thermus</taxon>
    </lineage>
</organism>
<evidence type="ECO:0000259" key="2">
    <source>
        <dbReference type="Pfam" id="PF09851"/>
    </source>
</evidence>
<dbReference type="InterPro" id="IPR036259">
    <property type="entry name" value="MFS_trans_sf"/>
</dbReference>
<keyword evidence="1" id="KW-0812">Transmembrane</keyword>
<evidence type="ECO:0000313" key="3">
    <source>
        <dbReference type="EMBL" id="HGL49562.1"/>
    </source>
</evidence>
<sequence length="79" mass="9342">MMAWAHGWYGYGPHMGWGFGWLGWLYPFLLLGLLVLGVYLVVRTLAPKREDRALEILRERYARGEIDKETFERLKRDLS</sequence>
<dbReference type="AlphaFoldDB" id="A0A4Y9FAF3"/>
<dbReference type="EMBL" id="DTCX01000173">
    <property type="protein sequence ID" value="HGL49562.1"/>
    <property type="molecule type" value="Genomic_DNA"/>
</dbReference>
<reference evidence="3" key="2">
    <citation type="journal article" date="2020" name="mSystems">
        <title>Genome- and Community-Level Interaction Insights into Carbon Utilization and Element Cycling Functions of Hydrothermarchaeota in Hydrothermal Sediment.</title>
        <authorList>
            <person name="Zhou Z."/>
            <person name="Liu Y."/>
            <person name="Xu W."/>
            <person name="Pan J."/>
            <person name="Luo Z.H."/>
            <person name="Li M."/>
        </authorList>
    </citation>
    <scope>NUCLEOTIDE SEQUENCE [LARGE SCALE GENOMIC DNA]</scope>
    <source>
        <strain evidence="3">SpSt-679</strain>
    </source>
</reference>
<evidence type="ECO:0000313" key="5">
    <source>
        <dbReference type="EMBL" id="TFU26056.1"/>
    </source>
</evidence>
<comment type="caution">
    <text evidence="5">The sequence shown here is derived from an EMBL/GenBank/DDBJ whole genome shotgun (WGS) entry which is preliminary data.</text>
</comment>
<proteinExistence type="predicted"/>
<keyword evidence="1" id="KW-0472">Membrane</keyword>
<dbReference type="Proteomes" id="UP000297668">
    <property type="component" value="Unassembled WGS sequence"/>
</dbReference>
<dbReference type="STRING" id="1449357.GCA_000744175_00204"/>
<feature type="transmembrane region" description="Helical" evidence="1">
    <location>
        <begin position="20"/>
        <end position="42"/>
    </location>
</feature>
<dbReference type="EMBL" id="SJZF01000012">
    <property type="protein sequence ID" value="TFU26056.1"/>
    <property type="molecule type" value="Genomic_DNA"/>
</dbReference>
<name>A0A4Y9FAF3_9DEIN</name>
<dbReference type="Proteomes" id="UP000297244">
    <property type="component" value="Unassembled WGS sequence"/>
</dbReference>
<keyword evidence="6" id="KW-1185">Reference proteome</keyword>
<evidence type="ECO:0000313" key="6">
    <source>
        <dbReference type="Proteomes" id="UP000297244"/>
    </source>
</evidence>
<feature type="domain" description="SHOCT" evidence="2">
    <location>
        <begin position="53"/>
        <end position="78"/>
    </location>
</feature>
<dbReference type="Pfam" id="PF09851">
    <property type="entry name" value="SHOCT"/>
    <property type="match status" value="1"/>
</dbReference>
<dbReference type="RefSeq" id="WP_038040332.1">
    <property type="nucleotide sequence ID" value="NZ_ML214250.1"/>
</dbReference>
<evidence type="ECO:0000313" key="4">
    <source>
        <dbReference type="EMBL" id="TFU15571.1"/>
    </source>
</evidence>
<evidence type="ECO:0000313" key="7">
    <source>
        <dbReference type="Proteomes" id="UP000297668"/>
    </source>
</evidence>
<dbReference type="OrthoDB" id="5461404at2"/>
<gene>
    <name evidence="4" type="ORF">E0489_09220</name>
    <name evidence="5" type="ORF">E0687_07630</name>
    <name evidence="3" type="ORF">ENU54_03005</name>
</gene>
<protein>
    <submittedName>
        <fullName evidence="5">SHOCT domain-containing protein</fullName>
    </submittedName>
</protein>
<accession>A0A4Y9FAF3</accession>
<evidence type="ECO:0000256" key="1">
    <source>
        <dbReference type="SAM" id="Phobius"/>
    </source>
</evidence>
<keyword evidence="1" id="KW-1133">Transmembrane helix</keyword>
<reference evidence="6 7" key="1">
    <citation type="submission" date="2019-03" db="EMBL/GenBank/DDBJ databases">
        <title>Thermus tengchongensis species for the arsenic transformation mechanism.</title>
        <authorList>
            <person name="Yuan G.C."/>
        </authorList>
    </citation>
    <scope>NUCLEOTIDE SEQUENCE [LARGE SCALE GENOMIC DNA]</scope>
    <source>
        <strain evidence="5 7">15W</strain>
        <strain evidence="4 6">15Y</strain>
    </source>
</reference>